<evidence type="ECO:0000256" key="2">
    <source>
        <dbReference type="ARBA" id="ARBA00004651"/>
    </source>
</evidence>
<keyword evidence="12" id="KW-0902">Two-component regulatory system</keyword>
<name>A0A5J6LIP5_9GAMM</name>
<dbReference type="InterPro" id="IPR033463">
    <property type="entry name" value="sCache_3"/>
</dbReference>
<dbReference type="EMBL" id="CP044222">
    <property type="protein sequence ID" value="QEW08253.1"/>
    <property type="molecule type" value="Genomic_DNA"/>
</dbReference>
<keyword evidence="6" id="KW-0808">Transferase</keyword>
<evidence type="ECO:0000313" key="17">
    <source>
        <dbReference type="Proteomes" id="UP000325606"/>
    </source>
</evidence>
<proteinExistence type="predicted"/>
<keyword evidence="9 16" id="KW-0418">Kinase</keyword>
<keyword evidence="8" id="KW-0547">Nucleotide-binding</keyword>
<accession>A0A5J6LIP5</accession>
<dbReference type="InterPro" id="IPR005467">
    <property type="entry name" value="His_kinase_dom"/>
</dbReference>
<dbReference type="InterPro" id="IPR035965">
    <property type="entry name" value="PAS-like_dom_sf"/>
</dbReference>
<evidence type="ECO:0000313" key="16">
    <source>
        <dbReference type="EMBL" id="QEW08253.1"/>
    </source>
</evidence>
<feature type="domain" description="Histidine kinase" evidence="15">
    <location>
        <begin position="458"/>
        <end position="567"/>
    </location>
</feature>
<dbReference type="PANTHER" id="PTHR43547">
    <property type="entry name" value="TWO-COMPONENT HISTIDINE KINASE"/>
    <property type="match status" value="1"/>
</dbReference>
<sequence>MDKNRVLFILFTGVLRYYQTLLTHKIIMSDAPLLVLRKLKLKTRMILVLGLVSAIQTGLIGGFAWYYLSDSLDDEIGQRALMVAKTIAAMPEIITGVQNRDQAALNALGHKLATTNEALFIVIGDKNSIRLAHPNPDRLGHSMADDDGDQGTIALVEGLGYIDKALGSLGLSMRGKAPIFDLTGEDIIGIVSVGYSLNQVRSTIAQYNLVLFSVMALMLVGSVVAAIIIAGRFKRAIFGLEPEQIARLFEERDATLQSVREGIIAINREGIITTFNRTAIETLGLNPDTRLAGQPITKVLPASVLPAVLSSGQPEFDQEVWLNNRQMIVNRLPVKQGNEIIGVVSSFRPRDELDQVSRQLTRIQQYADTLRSQTHEYSNKLHTIAGLIQLGATDEALALIGSEVSDHQALIHLLLESVPDPLLSGCLLGKYNRAREMGLKLIIDPGSRMLELPDTLPRDQLVTVIGNLIDNAMEATRMQLPLGGEVHLSMSDLGHDLIFEVEDQGTGVAPEDQERIFEKGFTSKASNNHGIGLHLVRSFVDQWGGSITLENLTEGGSRFTLYLPKTPTQSMTVMETH</sequence>
<dbReference type="SMART" id="SM00091">
    <property type="entry name" value="PAS"/>
    <property type="match status" value="1"/>
</dbReference>
<dbReference type="FunFam" id="3.30.450.20:FF:000018">
    <property type="entry name" value="Sensor histidine kinase DcuS"/>
    <property type="match status" value="1"/>
</dbReference>
<dbReference type="CDD" id="cd00130">
    <property type="entry name" value="PAS"/>
    <property type="match status" value="1"/>
</dbReference>
<dbReference type="Pfam" id="PF17203">
    <property type="entry name" value="sCache_3_2"/>
    <property type="match status" value="1"/>
</dbReference>
<dbReference type="Gene3D" id="1.10.287.130">
    <property type="match status" value="1"/>
</dbReference>
<evidence type="ECO:0000256" key="5">
    <source>
        <dbReference type="ARBA" id="ARBA00022553"/>
    </source>
</evidence>
<evidence type="ECO:0000259" key="15">
    <source>
        <dbReference type="PROSITE" id="PS50109"/>
    </source>
</evidence>
<dbReference type="Pfam" id="PF14689">
    <property type="entry name" value="SPOB_a"/>
    <property type="match status" value="1"/>
</dbReference>
<dbReference type="InterPro" id="IPR036890">
    <property type="entry name" value="HATPase_C_sf"/>
</dbReference>
<evidence type="ECO:0000256" key="13">
    <source>
        <dbReference type="ARBA" id="ARBA00023136"/>
    </source>
</evidence>
<evidence type="ECO:0000256" key="12">
    <source>
        <dbReference type="ARBA" id="ARBA00023012"/>
    </source>
</evidence>
<evidence type="ECO:0000256" key="3">
    <source>
        <dbReference type="ARBA" id="ARBA00012438"/>
    </source>
</evidence>
<dbReference type="PRINTS" id="PR00344">
    <property type="entry name" value="BCTRLSENSOR"/>
</dbReference>
<dbReference type="InterPro" id="IPR000014">
    <property type="entry name" value="PAS"/>
</dbReference>
<keyword evidence="11 14" id="KW-1133">Transmembrane helix</keyword>
<dbReference type="GO" id="GO:0005524">
    <property type="term" value="F:ATP binding"/>
    <property type="evidence" value="ECO:0007669"/>
    <property type="project" value="UniProtKB-KW"/>
</dbReference>
<protein>
    <recommendedName>
        <fullName evidence="3">histidine kinase</fullName>
        <ecNumber evidence="3">2.7.13.3</ecNumber>
    </recommendedName>
</protein>
<keyword evidence="5" id="KW-0597">Phosphoprotein</keyword>
<dbReference type="PROSITE" id="PS50109">
    <property type="entry name" value="HIS_KIN"/>
    <property type="match status" value="1"/>
</dbReference>
<dbReference type="Pfam" id="PF00989">
    <property type="entry name" value="PAS"/>
    <property type="match status" value="1"/>
</dbReference>
<evidence type="ECO:0000256" key="11">
    <source>
        <dbReference type="ARBA" id="ARBA00022989"/>
    </source>
</evidence>
<dbReference type="Pfam" id="PF02518">
    <property type="entry name" value="HATPase_c"/>
    <property type="match status" value="1"/>
</dbReference>
<dbReference type="SMART" id="SM00387">
    <property type="entry name" value="HATPase_c"/>
    <property type="match status" value="1"/>
</dbReference>
<dbReference type="InterPro" id="IPR003594">
    <property type="entry name" value="HATPase_dom"/>
</dbReference>
<dbReference type="GO" id="GO:0005886">
    <property type="term" value="C:plasma membrane"/>
    <property type="evidence" value="ECO:0007669"/>
    <property type="project" value="UniProtKB-SubCell"/>
</dbReference>
<keyword evidence="4" id="KW-1003">Cell membrane</keyword>
<evidence type="ECO:0000256" key="6">
    <source>
        <dbReference type="ARBA" id="ARBA00022679"/>
    </source>
</evidence>
<dbReference type="InterPro" id="IPR029151">
    <property type="entry name" value="Sensor-like_sf"/>
</dbReference>
<dbReference type="SUPFAM" id="SSF55890">
    <property type="entry name" value="Sporulation response regulatory protein Spo0B"/>
    <property type="match status" value="1"/>
</dbReference>
<dbReference type="SUPFAM" id="SSF55874">
    <property type="entry name" value="ATPase domain of HSP90 chaperone/DNA topoisomerase II/histidine kinase"/>
    <property type="match status" value="1"/>
</dbReference>
<keyword evidence="17" id="KW-1185">Reference proteome</keyword>
<dbReference type="GO" id="GO:0000155">
    <property type="term" value="F:phosphorelay sensor kinase activity"/>
    <property type="evidence" value="ECO:0007669"/>
    <property type="project" value="InterPro"/>
</dbReference>
<dbReference type="AlphaFoldDB" id="A0A5J6LIP5"/>
<evidence type="ECO:0000256" key="9">
    <source>
        <dbReference type="ARBA" id="ARBA00022777"/>
    </source>
</evidence>
<dbReference type="Proteomes" id="UP000325606">
    <property type="component" value="Chromosome"/>
</dbReference>
<evidence type="ECO:0000256" key="8">
    <source>
        <dbReference type="ARBA" id="ARBA00022741"/>
    </source>
</evidence>
<evidence type="ECO:0000256" key="10">
    <source>
        <dbReference type="ARBA" id="ARBA00022840"/>
    </source>
</evidence>
<dbReference type="Gene3D" id="3.30.450.20">
    <property type="entry name" value="PAS domain"/>
    <property type="match status" value="2"/>
</dbReference>
<dbReference type="GO" id="GO:0006355">
    <property type="term" value="P:regulation of DNA-templated transcription"/>
    <property type="evidence" value="ECO:0007669"/>
    <property type="project" value="InterPro"/>
</dbReference>
<keyword evidence="7 14" id="KW-0812">Transmembrane</keyword>
<dbReference type="SUPFAM" id="SSF55785">
    <property type="entry name" value="PYP-like sensor domain (PAS domain)"/>
    <property type="match status" value="1"/>
</dbReference>
<evidence type="ECO:0000256" key="1">
    <source>
        <dbReference type="ARBA" id="ARBA00000085"/>
    </source>
</evidence>
<feature type="transmembrane region" description="Helical" evidence="14">
    <location>
        <begin position="209"/>
        <end position="230"/>
    </location>
</feature>
<dbReference type="Gene3D" id="3.30.565.10">
    <property type="entry name" value="Histidine kinase-like ATPase, C-terminal domain"/>
    <property type="match status" value="1"/>
</dbReference>
<keyword evidence="10" id="KW-0067">ATP-binding</keyword>
<dbReference type="SUPFAM" id="SSF103190">
    <property type="entry name" value="Sensory domain-like"/>
    <property type="match status" value="1"/>
</dbReference>
<organism evidence="16 17">
    <name type="scientific">Nitrincola iocasae</name>
    <dbReference type="NCBI Taxonomy" id="2614693"/>
    <lineage>
        <taxon>Bacteria</taxon>
        <taxon>Pseudomonadati</taxon>
        <taxon>Pseudomonadota</taxon>
        <taxon>Gammaproteobacteria</taxon>
        <taxon>Oceanospirillales</taxon>
        <taxon>Oceanospirillaceae</taxon>
        <taxon>Nitrincola</taxon>
    </lineage>
</organism>
<dbReference type="InterPro" id="IPR039506">
    <property type="entry name" value="SPOB_a"/>
</dbReference>
<reference evidence="16 17" key="1">
    <citation type="submission" date="2019-09" db="EMBL/GenBank/DDBJ databases">
        <title>Nitrincola iocasae sp. nov., a bacterium isolated from the sediment collected at a cold seep field in South China Sea.</title>
        <authorList>
            <person name="Zhang H."/>
            <person name="Wang H."/>
            <person name="Li C."/>
        </authorList>
    </citation>
    <scope>NUCLEOTIDE SEQUENCE [LARGE SCALE GENOMIC DNA]</scope>
    <source>
        <strain evidence="16 17">KXZD1103</strain>
    </source>
</reference>
<evidence type="ECO:0000256" key="7">
    <source>
        <dbReference type="ARBA" id="ARBA00022692"/>
    </source>
</evidence>
<gene>
    <name evidence="16" type="ORF">F5I99_18135</name>
</gene>
<keyword evidence="13 14" id="KW-0472">Membrane</keyword>
<evidence type="ECO:0000256" key="14">
    <source>
        <dbReference type="SAM" id="Phobius"/>
    </source>
</evidence>
<comment type="subcellular location">
    <subcellularLocation>
        <location evidence="2">Cell membrane</location>
        <topology evidence="2">Multi-pass membrane protein</topology>
    </subcellularLocation>
</comment>
<comment type="catalytic activity">
    <reaction evidence="1">
        <text>ATP + protein L-histidine = ADP + protein N-phospho-L-histidine.</text>
        <dbReference type="EC" id="2.7.13.3"/>
    </reaction>
</comment>
<dbReference type="InterPro" id="IPR004358">
    <property type="entry name" value="Sig_transdc_His_kin-like_C"/>
</dbReference>
<dbReference type="InterPro" id="IPR016120">
    <property type="entry name" value="Sig_transdc_His_kin_SpoOB"/>
</dbReference>
<dbReference type="PANTHER" id="PTHR43547:SF3">
    <property type="entry name" value="SENSOR PROTEIN CITS"/>
    <property type="match status" value="1"/>
</dbReference>
<dbReference type="EC" id="2.7.13.3" evidence="3"/>
<feature type="transmembrane region" description="Helical" evidence="14">
    <location>
        <begin position="45"/>
        <end position="68"/>
    </location>
</feature>
<dbReference type="InterPro" id="IPR013767">
    <property type="entry name" value="PAS_fold"/>
</dbReference>
<dbReference type="KEGG" id="nik:F5I99_18135"/>
<dbReference type="CDD" id="cd16915">
    <property type="entry name" value="HATPase_DpiB-CitA-like"/>
    <property type="match status" value="1"/>
</dbReference>
<evidence type="ECO:0000256" key="4">
    <source>
        <dbReference type="ARBA" id="ARBA00022475"/>
    </source>
</evidence>